<dbReference type="InterPro" id="IPR036465">
    <property type="entry name" value="vWFA_dom_sf"/>
</dbReference>
<protein>
    <submittedName>
        <fullName evidence="2">VWA domain-containing protein</fullName>
    </submittedName>
</protein>
<dbReference type="SUPFAM" id="SSF52317">
    <property type="entry name" value="Class I glutamine amidotransferase-like"/>
    <property type="match status" value="1"/>
</dbReference>
<reference evidence="2 3" key="1">
    <citation type="submission" date="2019-07" db="EMBL/GenBank/DDBJ databases">
        <title>Description of 53C-WASEF.</title>
        <authorList>
            <person name="Pitt A."/>
            <person name="Hahn M.W."/>
        </authorList>
    </citation>
    <scope>NUCLEOTIDE SEQUENCE [LARGE SCALE GENOMIC DNA]</scope>
    <source>
        <strain evidence="2 3">53C-WASEF</strain>
    </source>
</reference>
<evidence type="ECO:0000259" key="1">
    <source>
        <dbReference type="PROSITE" id="PS50234"/>
    </source>
</evidence>
<dbReference type="RefSeq" id="WP_144353577.1">
    <property type="nucleotide sequence ID" value="NZ_CBCRVV010000016.1"/>
</dbReference>
<dbReference type="PANTHER" id="PTHR37947">
    <property type="entry name" value="BLL2462 PROTEIN"/>
    <property type="match status" value="1"/>
</dbReference>
<dbReference type="SMART" id="SM00327">
    <property type="entry name" value="VWA"/>
    <property type="match status" value="2"/>
</dbReference>
<evidence type="ECO:0000313" key="3">
    <source>
        <dbReference type="Proteomes" id="UP000315648"/>
    </source>
</evidence>
<accession>A0A556QKJ8</accession>
<dbReference type="PROSITE" id="PS50234">
    <property type="entry name" value="VWFA"/>
    <property type="match status" value="1"/>
</dbReference>
<dbReference type="InterPro" id="IPR010768">
    <property type="entry name" value="GATase1-like"/>
</dbReference>
<dbReference type="EMBL" id="VMBG01000002">
    <property type="protein sequence ID" value="TSJ77174.1"/>
    <property type="molecule type" value="Genomic_DNA"/>
</dbReference>
<feature type="domain" description="VWFA" evidence="1">
    <location>
        <begin position="414"/>
        <end position="587"/>
    </location>
</feature>
<sequence>MIPLEFMHPWALALAPLAAFLVWQSHRTLAPLSPRRRRASLAARLVLFSLLLFALADPRWLGTTRQQSVAFLVDASDSVRASALAAATKASAALPPAFTSTDSSRDPDSARWLAFAGSTQVIAGPAALTELDRRPLVPSRTDLASALRLAQASLPADRVRSIVVFTDGVSEPAAWDSLVASLAADDIRVIPVSVAPPDDPETLVRSLRAPARVRQREPFRIQTDITSNRAQPATLRVFRNGVLVDTSPVQLSVGSNRFEFTQVIESDALAEYIVRVEARDDTFADNNELTALVRAEGEPRVLLLTDTPSQARYLDHALKQEGIRLDIRPARGAPLSLGDLQNYALLILDNVSAVELGAPQLKLYASYVTDFGGGLLMLGGDQSFGLGGYHRTPIDEVLPLRSEFQADEEAPALGLVLIIDKSGSMGGERIAMARAAAAGAIDLLTPKDYAGVVVFDGDASWAAEIQTVVDRNDFRRRIASIEADGGTNLSPAMDLAYRGLAPIPAKLKHVIILSDGQSSPGNILEIAMQMAQAGMTVSTVGLGDGIDVEMLQEIARRGNGRYYFTANSQDVPQILAKETVTAAKSALQEFPFAPRRVRSADFLNDIDFASAPFLYGYVRTELRPTAELWLSTERGEPLLATWRHGLGRAGAFTSDARARWAVEWLRWDGYGRFWAQTVRHLMRTDAAAPFAMNVTPEPGADGDGFRITLDALDPAGEFVTQASGRVLVLDPTGERRSLDLAPAGPGRFTVRVPAPARGNHHFDIRLESPAFPDGAVRAYAAAAPSFPDEYKLAPPDLDLLKRLATSTGGQFNPANLAALLAADPRSARHEHPLWPWLTAAALFTFLIDVALKRLPSPLRS</sequence>
<keyword evidence="3" id="KW-1185">Reference proteome</keyword>
<dbReference type="OrthoDB" id="9781333at2"/>
<dbReference type="InterPro" id="IPR029062">
    <property type="entry name" value="Class_I_gatase-like"/>
</dbReference>
<dbReference type="Gene3D" id="3.40.50.880">
    <property type="match status" value="2"/>
</dbReference>
<organism evidence="2 3">
    <name type="scientific">Rariglobus hedericola</name>
    <dbReference type="NCBI Taxonomy" id="2597822"/>
    <lineage>
        <taxon>Bacteria</taxon>
        <taxon>Pseudomonadati</taxon>
        <taxon>Verrucomicrobiota</taxon>
        <taxon>Opitutia</taxon>
        <taxon>Opitutales</taxon>
        <taxon>Opitutaceae</taxon>
        <taxon>Rariglobus</taxon>
    </lineage>
</organism>
<dbReference type="Gene3D" id="3.40.50.410">
    <property type="entry name" value="von Willebrand factor, type A domain"/>
    <property type="match status" value="1"/>
</dbReference>
<dbReference type="Proteomes" id="UP000315648">
    <property type="component" value="Unassembled WGS sequence"/>
</dbReference>
<dbReference type="SUPFAM" id="SSF53300">
    <property type="entry name" value="vWA-like"/>
    <property type="match status" value="2"/>
</dbReference>
<gene>
    <name evidence="2" type="ORF">FPL22_13820</name>
</gene>
<dbReference type="Pfam" id="PF07090">
    <property type="entry name" value="GATase1_like"/>
    <property type="match status" value="1"/>
</dbReference>
<dbReference type="PANTHER" id="PTHR37947:SF2">
    <property type="entry name" value="VON WILLEBRAND FACTOR TYPE A"/>
    <property type="match status" value="1"/>
</dbReference>
<dbReference type="AlphaFoldDB" id="A0A556QKJ8"/>
<dbReference type="Pfam" id="PF00092">
    <property type="entry name" value="VWA"/>
    <property type="match status" value="1"/>
</dbReference>
<proteinExistence type="predicted"/>
<dbReference type="InterPro" id="IPR002035">
    <property type="entry name" value="VWF_A"/>
</dbReference>
<evidence type="ECO:0000313" key="2">
    <source>
        <dbReference type="EMBL" id="TSJ77174.1"/>
    </source>
</evidence>
<comment type="caution">
    <text evidence="2">The sequence shown here is derived from an EMBL/GenBank/DDBJ whole genome shotgun (WGS) entry which is preliminary data.</text>
</comment>
<name>A0A556QKJ8_9BACT</name>